<name>A0ABP4JWQ3_9ACTN</name>
<dbReference type="RefSeq" id="WP_344015990.1">
    <property type="nucleotide sequence ID" value="NZ_BAAAIZ010000107.1"/>
</dbReference>
<comment type="caution">
    <text evidence="1">The sequence shown here is derived from an EMBL/GenBank/DDBJ whole genome shotgun (WGS) entry which is preliminary data.</text>
</comment>
<reference evidence="2" key="1">
    <citation type="journal article" date="2019" name="Int. J. Syst. Evol. Microbiol.">
        <title>The Global Catalogue of Microorganisms (GCM) 10K type strain sequencing project: providing services to taxonomists for standard genome sequencing and annotation.</title>
        <authorList>
            <consortium name="The Broad Institute Genomics Platform"/>
            <consortium name="The Broad Institute Genome Sequencing Center for Infectious Disease"/>
            <person name="Wu L."/>
            <person name="Ma J."/>
        </authorList>
    </citation>
    <scope>NUCLEOTIDE SEQUENCE [LARGE SCALE GENOMIC DNA]</scope>
    <source>
        <strain evidence="2">JCM 11756</strain>
    </source>
</reference>
<evidence type="ECO:0000313" key="1">
    <source>
        <dbReference type="EMBL" id="GAA1433399.1"/>
    </source>
</evidence>
<dbReference type="Proteomes" id="UP001500973">
    <property type="component" value="Unassembled WGS sequence"/>
</dbReference>
<keyword evidence="2" id="KW-1185">Reference proteome</keyword>
<sequence length="42" mass="4693">MPTANTGDDRITVSLPSLSELAYELEDILKKLNGRLDDLYVI</sequence>
<protein>
    <recommendedName>
        <fullName evidence="3">WXG100 family type VII secretion target</fullName>
    </recommendedName>
</protein>
<gene>
    <name evidence="1" type="ORF">GCM10009601_55880</name>
</gene>
<evidence type="ECO:0008006" key="3">
    <source>
        <dbReference type="Google" id="ProtNLM"/>
    </source>
</evidence>
<proteinExistence type="predicted"/>
<evidence type="ECO:0000313" key="2">
    <source>
        <dbReference type="Proteomes" id="UP001500973"/>
    </source>
</evidence>
<dbReference type="EMBL" id="BAAAIZ010000107">
    <property type="protein sequence ID" value="GAA1433399.1"/>
    <property type="molecule type" value="Genomic_DNA"/>
</dbReference>
<organism evidence="1 2">
    <name type="scientific">Streptomyces thermospinosisporus</name>
    <dbReference type="NCBI Taxonomy" id="161482"/>
    <lineage>
        <taxon>Bacteria</taxon>
        <taxon>Bacillati</taxon>
        <taxon>Actinomycetota</taxon>
        <taxon>Actinomycetes</taxon>
        <taxon>Kitasatosporales</taxon>
        <taxon>Streptomycetaceae</taxon>
        <taxon>Streptomyces</taxon>
    </lineage>
</organism>
<accession>A0ABP4JWQ3</accession>